<sequence>MSATEQMNEHAAAPKPELSAATAEKLAVLMQLNRFDNVIDLLSLVSDLVDIIGKNEVNKLADNAESGIALLWESGLALNKAKMEMMYSDEKYNFRNTYKLLKDQDTLKGINMVLRTLQIMGSRIQRIDSEP</sequence>
<dbReference type="PATRIC" id="fig|582.24.peg.5700"/>
<name>A0A0D8L5W4_MORMO</name>
<protein>
    <recommendedName>
        <fullName evidence="3">DUF1641 domain-containing protein</fullName>
    </recommendedName>
</protein>
<comment type="caution">
    <text evidence="1">The sequence shown here is derived from an EMBL/GenBank/DDBJ whole genome shotgun (WGS) entry which is preliminary data.</text>
</comment>
<dbReference type="Proteomes" id="UP000032582">
    <property type="component" value="Unassembled WGS sequence"/>
</dbReference>
<proteinExistence type="predicted"/>
<evidence type="ECO:0008006" key="3">
    <source>
        <dbReference type="Google" id="ProtNLM"/>
    </source>
</evidence>
<dbReference type="EMBL" id="JZSH01000293">
    <property type="protein sequence ID" value="KJF76571.1"/>
    <property type="molecule type" value="Genomic_DNA"/>
</dbReference>
<reference evidence="1 2" key="1">
    <citation type="submission" date="2015-02" db="EMBL/GenBank/DDBJ databases">
        <title>Whole genome shotgun sequencing of cultured foodborne pathogen.</title>
        <authorList>
            <person name="Timme R."/>
            <person name="Allard M.W."/>
            <person name="Strain E."/>
            <person name="Evans P.S."/>
            <person name="Brown E."/>
        </authorList>
    </citation>
    <scope>NUCLEOTIDE SEQUENCE [LARGE SCALE GENOMIC DNA]</scope>
    <source>
        <strain evidence="1 2">GCSL-TSO-24</strain>
    </source>
</reference>
<organism evidence="1 2">
    <name type="scientific">Morganella morganii</name>
    <name type="common">Proteus morganii</name>
    <dbReference type="NCBI Taxonomy" id="582"/>
    <lineage>
        <taxon>Bacteria</taxon>
        <taxon>Pseudomonadati</taxon>
        <taxon>Pseudomonadota</taxon>
        <taxon>Gammaproteobacteria</taxon>
        <taxon>Enterobacterales</taxon>
        <taxon>Morganellaceae</taxon>
        <taxon>Morganella</taxon>
    </lineage>
</organism>
<evidence type="ECO:0000313" key="1">
    <source>
        <dbReference type="EMBL" id="KJF76571.1"/>
    </source>
</evidence>
<dbReference type="AlphaFoldDB" id="A0A0D8L5W4"/>
<evidence type="ECO:0000313" key="2">
    <source>
        <dbReference type="Proteomes" id="UP000032582"/>
    </source>
</evidence>
<accession>A0A0D8L5W4</accession>
<gene>
    <name evidence="1" type="ORF">UA45_17895</name>
</gene>